<reference evidence="1 2" key="1">
    <citation type="journal article" date="2013" name="Nat. Genet.">
        <title>The high-quality draft genome of peach (Prunus persica) identifies unique patterns of genetic diversity, domestication and genome evolution.</title>
        <authorList>
            <consortium name="International Peach Genome Initiative"/>
            <person name="Verde I."/>
            <person name="Abbott A.G."/>
            <person name="Scalabrin S."/>
            <person name="Jung S."/>
            <person name="Shu S."/>
            <person name="Marroni F."/>
            <person name="Zhebentyayeva T."/>
            <person name="Dettori M.T."/>
            <person name="Grimwood J."/>
            <person name="Cattonaro F."/>
            <person name="Zuccolo A."/>
            <person name="Rossini L."/>
            <person name="Jenkins J."/>
            <person name="Vendramin E."/>
            <person name="Meisel L.A."/>
            <person name="Decroocq V."/>
            <person name="Sosinski B."/>
            <person name="Prochnik S."/>
            <person name="Mitros T."/>
            <person name="Policriti A."/>
            <person name="Cipriani G."/>
            <person name="Dondini L."/>
            <person name="Ficklin S."/>
            <person name="Goodstein D.M."/>
            <person name="Xuan P."/>
            <person name="Del Fabbro C."/>
            <person name="Aramini V."/>
            <person name="Copetti D."/>
            <person name="Gonzalez S."/>
            <person name="Horner D.S."/>
            <person name="Falchi R."/>
            <person name="Lucas S."/>
            <person name="Mica E."/>
            <person name="Maldonado J."/>
            <person name="Lazzari B."/>
            <person name="Bielenberg D."/>
            <person name="Pirona R."/>
            <person name="Miculan M."/>
            <person name="Barakat A."/>
            <person name="Testolin R."/>
            <person name="Stella A."/>
            <person name="Tartarini S."/>
            <person name="Tonutti P."/>
            <person name="Arus P."/>
            <person name="Orellana A."/>
            <person name="Wells C."/>
            <person name="Main D."/>
            <person name="Vizzotto G."/>
            <person name="Silva H."/>
            <person name="Salamini F."/>
            <person name="Schmutz J."/>
            <person name="Morgante M."/>
            <person name="Rokhsar D.S."/>
        </authorList>
    </citation>
    <scope>NUCLEOTIDE SEQUENCE [LARGE SCALE GENOMIC DNA]</scope>
    <source>
        <strain evidence="2">cv. Nemared</strain>
    </source>
</reference>
<organism evidence="1 2">
    <name type="scientific">Prunus persica</name>
    <name type="common">Peach</name>
    <name type="synonym">Amygdalus persica</name>
    <dbReference type="NCBI Taxonomy" id="3760"/>
    <lineage>
        <taxon>Eukaryota</taxon>
        <taxon>Viridiplantae</taxon>
        <taxon>Streptophyta</taxon>
        <taxon>Embryophyta</taxon>
        <taxon>Tracheophyta</taxon>
        <taxon>Spermatophyta</taxon>
        <taxon>Magnoliopsida</taxon>
        <taxon>eudicotyledons</taxon>
        <taxon>Gunneridae</taxon>
        <taxon>Pentapetalae</taxon>
        <taxon>rosids</taxon>
        <taxon>fabids</taxon>
        <taxon>Rosales</taxon>
        <taxon>Rosaceae</taxon>
        <taxon>Amygdaloideae</taxon>
        <taxon>Amygdaleae</taxon>
        <taxon>Prunus</taxon>
    </lineage>
</organism>
<dbReference type="AlphaFoldDB" id="A0A251N2X4"/>
<keyword evidence="2" id="KW-1185">Reference proteome</keyword>
<evidence type="ECO:0000313" key="2">
    <source>
        <dbReference type="Proteomes" id="UP000006882"/>
    </source>
</evidence>
<accession>A0A251N2X4</accession>
<protein>
    <submittedName>
        <fullName evidence="1">Uncharacterized protein</fullName>
    </submittedName>
</protein>
<sequence>MHHLTKMWNYFISFERSSLGNHLKISYGYAFGEDPILKTELKAMWMGVTGMCSVSKLCVQYMCIGYLMLL</sequence>
<dbReference type="EMBL" id="CM007658">
    <property type="protein sequence ID" value="ONH93688.1"/>
    <property type="molecule type" value="Genomic_DNA"/>
</dbReference>
<evidence type="ECO:0000313" key="1">
    <source>
        <dbReference type="EMBL" id="ONH93688.1"/>
    </source>
</evidence>
<name>A0A251N2X4_PRUPE</name>
<gene>
    <name evidence="1" type="ORF">PRUPE_8G247200</name>
</gene>
<dbReference type="Gramene" id="ONH93688">
    <property type="protein sequence ID" value="ONH93688"/>
    <property type="gene ID" value="PRUPE_8G247200"/>
</dbReference>
<proteinExistence type="predicted"/>
<dbReference type="Proteomes" id="UP000006882">
    <property type="component" value="Chromosome G8"/>
</dbReference>